<accession>A0ABD1MLI4</accession>
<protein>
    <submittedName>
        <fullName evidence="2">Uncharacterized protein</fullName>
    </submittedName>
</protein>
<feature type="compositionally biased region" description="Low complexity" evidence="1">
    <location>
        <begin position="77"/>
        <end position="100"/>
    </location>
</feature>
<feature type="region of interest" description="Disordered" evidence="1">
    <location>
        <begin position="73"/>
        <end position="100"/>
    </location>
</feature>
<evidence type="ECO:0000256" key="1">
    <source>
        <dbReference type="SAM" id="MobiDB-lite"/>
    </source>
</evidence>
<evidence type="ECO:0000313" key="3">
    <source>
        <dbReference type="Proteomes" id="UP001603857"/>
    </source>
</evidence>
<name>A0ABD1MLI4_9FABA</name>
<organism evidence="2 3">
    <name type="scientific">Flemingia macrophylla</name>
    <dbReference type="NCBI Taxonomy" id="520843"/>
    <lineage>
        <taxon>Eukaryota</taxon>
        <taxon>Viridiplantae</taxon>
        <taxon>Streptophyta</taxon>
        <taxon>Embryophyta</taxon>
        <taxon>Tracheophyta</taxon>
        <taxon>Spermatophyta</taxon>
        <taxon>Magnoliopsida</taxon>
        <taxon>eudicotyledons</taxon>
        <taxon>Gunneridae</taxon>
        <taxon>Pentapetalae</taxon>
        <taxon>rosids</taxon>
        <taxon>fabids</taxon>
        <taxon>Fabales</taxon>
        <taxon>Fabaceae</taxon>
        <taxon>Papilionoideae</taxon>
        <taxon>50 kb inversion clade</taxon>
        <taxon>NPAAA clade</taxon>
        <taxon>indigoferoid/millettioid clade</taxon>
        <taxon>Phaseoleae</taxon>
        <taxon>Flemingia</taxon>
    </lineage>
</organism>
<keyword evidence="3" id="KW-1185">Reference proteome</keyword>
<dbReference type="Proteomes" id="UP001603857">
    <property type="component" value="Unassembled WGS sequence"/>
</dbReference>
<reference evidence="2 3" key="1">
    <citation type="submission" date="2024-08" db="EMBL/GenBank/DDBJ databases">
        <title>Insights into the chromosomal genome structure of Flemingia macrophylla.</title>
        <authorList>
            <person name="Ding Y."/>
            <person name="Zhao Y."/>
            <person name="Bi W."/>
            <person name="Wu M."/>
            <person name="Zhao G."/>
            <person name="Gong Y."/>
            <person name="Li W."/>
            <person name="Zhang P."/>
        </authorList>
    </citation>
    <scope>NUCLEOTIDE SEQUENCE [LARGE SCALE GENOMIC DNA]</scope>
    <source>
        <strain evidence="2">DYQJB</strain>
        <tissue evidence="2">Leaf</tissue>
    </source>
</reference>
<dbReference type="EMBL" id="JBGMDY010000004">
    <property type="protein sequence ID" value="KAL2336673.1"/>
    <property type="molecule type" value="Genomic_DNA"/>
</dbReference>
<gene>
    <name evidence="2" type="ORF">Fmac_011119</name>
</gene>
<comment type="caution">
    <text evidence="2">The sequence shown here is derived from an EMBL/GenBank/DDBJ whole genome shotgun (WGS) entry which is preliminary data.</text>
</comment>
<proteinExistence type="predicted"/>
<evidence type="ECO:0000313" key="2">
    <source>
        <dbReference type="EMBL" id="KAL2336673.1"/>
    </source>
</evidence>
<sequence length="203" mass="21670">MTLMLYLRQRKVELVATDDEGGRAVGEVEEAIFGIDLKWIFSLTSHRFSAGAVTHLLVTGYFSGAFRDPSMPSLGGPTSASPRSSATSPSPSPIATLPLTSPSTLAPETATLPSSPASSSYSRKSVLDFLCAPLNFVLLVEQIVFTASIVSKSGKALLHHNYQVISQDGRDSKGTNLASLLIIDCWCCHNPLFQSGIPILDQS</sequence>
<dbReference type="AlphaFoldDB" id="A0ABD1MLI4"/>